<dbReference type="RefSeq" id="WP_227775411.1">
    <property type="nucleotide sequence ID" value="NZ_BAABKX010000001.1"/>
</dbReference>
<dbReference type="AlphaFoldDB" id="A0AAV3UC66"/>
<feature type="region of interest" description="Disordered" evidence="1">
    <location>
        <begin position="87"/>
        <end position="108"/>
    </location>
</feature>
<sequence length="141" mass="15958">MSTRSLNRIETSTGDASFYYLNKLLQLAGVFLFVNGIYVAFFSDSLITTFGYYFVVIAAVCLLLSRIISPESPLISHELQSAIRKRLTRTGTKTGRKNRSRSGRTNSRSGFDVRRYLRTIVKKVQQLNVGVGSRRNGRDRL</sequence>
<accession>A0AAV3UC66</accession>
<name>A0AAV3UC66_9EURY</name>
<evidence type="ECO:0000313" key="3">
    <source>
        <dbReference type="EMBL" id="GAA5042582.1"/>
    </source>
</evidence>
<feature type="compositionally biased region" description="Basic residues" evidence="1">
    <location>
        <begin position="87"/>
        <end position="102"/>
    </location>
</feature>
<dbReference type="GeneID" id="68615303"/>
<gene>
    <name evidence="3" type="ORF">GCM10025751_06130</name>
</gene>
<organism evidence="3 4">
    <name type="scientific">Haladaptatus pallidirubidus</name>
    <dbReference type="NCBI Taxonomy" id="1008152"/>
    <lineage>
        <taxon>Archaea</taxon>
        <taxon>Methanobacteriati</taxon>
        <taxon>Methanobacteriota</taxon>
        <taxon>Stenosarchaea group</taxon>
        <taxon>Halobacteria</taxon>
        <taxon>Halobacteriales</taxon>
        <taxon>Haladaptataceae</taxon>
        <taxon>Haladaptatus</taxon>
    </lineage>
</organism>
<proteinExistence type="predicted"/>
<dbReference type="EMBL" id="BAABKX010000001">
    <property type="protein sequence ID" value="GAA5042582.1"/>
    <property type="molecule type" value="Genomic_DNA"/>
</dbReference>
<evidence type="ECO:0000256" key="2">
    <source>
        <dbReference type="SAM" id="Phobius"/>
    </source>
</evidence>
<keyword evidence="4" id="KW-1185">Reference proteome</keyword>
<protein>
    <submittedName>
        <fullName evidence="3">Uncharacterized protein</fullName>
    </submittedName>
</protein>
<keyword evidence="2" id="KW-0472">Membrane</keyword>
<evidence type="ECO:0000313" key="4">
    <source>
        <dbReference type="Proteomes" id="UP001501729"/>
    </source>
</evidence>
<comment type="caution">
    <text evidence="3">The sequence shown here is derived from an EMBL/GenBank/DDBJ whole genome shotgun (WGS) entry which is preliminary data.</text>
</comment>
<evidence type="ECO:0000256" key="1">
    <source>
        <dbReference type="SAM" id="MobiDB-lite"/>
    </source>
</evidence>
<dbReference type="Proteomes" id="UP001501729">
    <property type="component" value="Unassembled WGS sequence"/>
</dbReference>
<feature type="transmembrane region" description="Helical" evidence="2">
    <location>
        <begin position="47"/>
        <end position="68"/>
    </location>
</feature>
<reference evidence="3 4" key="1">
    <citation type="journal article" date="2019" name="Int. J. Syst. Evol. Microbiol.">
        <title>The Global Catalogue of Microorganisms (GCM) 10K type strain sequencing project: providing services to taxonomists for standard genome sequencing and annotation.</title>
        <authorList>
            <consortium name="The Broad Institute Genomics Platform"/>
            <consortium name="The Broad Institute Genome Sequencing Center for Infectious Disease"/>
            <person name="Wu L."/>
            <person name="Ma J."/>
        </authorList>
    </citation>
    <scope>NUCLEOTIDE SEQUENCE [LARGE SCALE GENOMIC DNA]</scope>
    <source>
        <strain evidence="3 4">JCM 17504</strain>
    </source>
</reference>
<keyword evidence="2" id="KW-0812">Transmembrane</keyword>
<feature type="transmembrane region" description="Helical" evidence="2">
    <location>
        <begin position="20"/>
        <end position="41"/>
    </location>
</feature>
<keyword evidence="2" id="KW-1133">Transmembrane helix</keyword>